<organism evidence="2 3">
    <name type="scientific">Microbulbifer taiwanensis</name>
    <dbReference type="NCBI Taxonomy" id="986746"/>
    <lineage>
        <taxon>Bacteria</taxon>
        <taxon>Pseudomonadati</taxon>
        <taxon>Pseudomonadota</taxon>
        <taxon>Gammaproteobacteria</taxon>
        <taxon>Cellvibrionales</taxon>
        <taxon>Microbulbiferaceae</taxon>
        <taxon>Microbulbifer</taxon>
    </lineage>
</organism>
<reference evidence="3" key="1">
    <citation type="journal article" date="2019" name="Int. J. Syst. Evol. Microbiol.">
        <title>The Global Catalogue of Microorganisms (GCM) 10K type strain sequencing project: providing services to taxonomists for standard genome sequencing and annotation.</title>
        <authorList>
            <consortium name="The Broad Institute Genomics Platform"/>
            <consortium name="The Broad Institute Genome Sequencing Center for Infectious Disease"/>
            <person name="Wu L."/>
            <person name="Ma J."/>
        </authorList>
    </citation>
    <scope>NUCLEOTIDE SEQUENCE [LARGE SCALE GENOMIC DNA]</scope>
    <source>
        <strain evidence="3">CGMCC 1.13718</strain>
    </source>
</reference>
<feature type="transmembrane region" description="Helical" evidence="1">
    <location>
        <begin position="195"/>
        <end position="215"/>
    </location>
</feature>
<feature type="transmembrane region" description="Helical" evidence="1">
    <location>
        <begin position="76"/>
        <end position="97"/>
    </location>
</feature>
<evidence type="ECO:0000256" key="1">
    <source>
        <dbReference type="SAM" id="Phobius"/>
    </source>
</evidence>
<keyword evidence="1" id="KW-0472">Membrane</keyword>
<comment type="caution">
    <text evidence="2">The sequence shown here is derived from an EMBL/GenBank/DDBJ whole genome shotgun (WGS) entry which is preliminary data.</text>
</comment>
<sequence>MTIRPHPVADWPYSDPNSKSTAGAVFLTKESIPFGSEQMTENILLVLILGCEIAFWAVLLLGLIARYLFKWQKVGLYLLFSTPVIDLLLLVTTVVDLRNGAEATFFHGLAAAYIGFSLAFGRRAINWADARFAHRFAGGPEPLKTPPDGWGNLVYELKLWARALAACGITFILLRLMVLLASSPDNSAALLEWNGFLQGLAFLWFVFGPAWSVVFDRGLARSP</sequence>
<protein>
    <submittedName>
        <fullName evidence="2">Uncharacterized protein</fullName>
    </submittedName>
</protein>
<feature type="transmembrane region" description="Helical" evidence="1">
    <location>
        <begin position="103"/>
        <end position="121"/>
    </location>
</feature>
<keyword evidence="1" id="KW-0812">Transmembrane</keyword>
<keyword evidence="1" id="KW-1133">Transmembrane helix</keyword>
<evidence type="ECO:0000313" key="2">
    <source>
        <dbReference type="EMBL" id="MFC6632105.1"/>
    </source>
</evidence>
<accession>A0ABW1YH82</accession>
<name>A0ABW1YH82_9GAMM</name>
<dbReference type="EMBL" id="JBHSVR010000001">
    <property type="protein sequence ID" value="MFC6632105.1"/>
    <property type="molecule type" value="Genomic_DNA"/>
</dbReference>
<evidence type="ECO:0000313" key="3">
    <source>
        <dbReference type="Proteomes" id="UP001596425"/>
    </source>
</evidence>
<feature type="transmembrane region" description="Helical" evidence="1">
    <location>
        <begin position="43"/>
        <end position="69"/>
    </location>
</feature>
<dbReference type="RefSeq" id="WP_193192219.1">
    <property type="nucleotide sequence ID" value="NZ_JACZFR010000026.1"/>
</dbReference>
<proteinExistence type="predicted"/>
<feature type="transmembrane region" description="Helical" evidence="1">
    <location>
        <begin position="163"/>
        <end position="183"/>
    </location>
</feature>
<dbReference type="Proteomes" id="UP001596425">
    <property type="component" value="Unassembled WGS sequence"/>
</dbReference>
<gene>
    <name evidence="2" type="ORF">ACFQBM_02375</name>
</gene>
<keyword evidence="3" id="KW-1185">Reference proteome</keyword>